<dbReference type="InterPro" id="IPR009780">
    <property type="entry name" value="DUF1344"/>
</dbReference>
<name>A0A0F9X4H0_9ZZZZ</name>
<dbReference type="EMBL" id="LAZR01000147">
    <property type="protein sequence ID" value="KKN86423.1"/>
    <property type="molecule type" value="Genomic_DNA"/>
</dbReference>
<evidence type="ECO:0008006" key="2">
    <source>
        <dbReference type="Google" id="ProtNLM"/>
    </source>
</evidence>
<accession>A0A0F9X4H0</accession>
<protein>
    <recommendedName>
        <fullName evidence="2">DUF5666 domain-containing protein</fullName>
    </recommendedName>
</protein>
<evidence type="ECO:0000313" key="1">
    <source>
        <dbReference type="EMBL" id="KKN86423.1"/>
    </source>
</evidence>
<organism evidence="1">
    <name type="scientific">marine sediment metagenome</name>
    <dbReference type="NCBI Taxonomy" id="412755"/>
    <lineage>
        <taxon>unclassified sequences</taxon>
        <taxon>metagenomes</taxon>
        <taxon>ecological metagenomes</taxon>
    </lineage>
</organism>
<dbReference type="Pfam" id="PF07076">
    <property type="entry name" value="DUF1344"/>
    <property type="match status" value="1"/>
</dbReference>
<sequence>MTRKILAFFATSFLTVAMTIPSLAEEVDGTIESIDRDRAQLKLSDGLIYDLPDHFDYEAVRPGMNVVLIFDQADNLRLVDAG</sequence>
<gene>
    <name evidence="1" type="ORF">LCGC14_0268220</name>
</gene>
<proteinExistence type="predicted"/>
<comment type="caution">
    <text evidence="1">The sequence shown here is derived from an EMBL/GenBank/DDBJ whole genome shotgun (WGS) entry which is preliminary data.</text>
</comment>
<dbReference type="AlphaFoldDB" id="A0A0F9X4H0"/>
<reference evidence="1" key="1">
    <citation type="journal article" date="2015" name="Nature">
        <title>Complex archaea that bridge the gap between prokaryotes and eukaryotes.</title>
        <authorList>
            <person name="Spang A."/>
            <person name="Saw J.H."/>
            <person name="Jorgensen S.L."/>
            <person name="Zaremba-Niedzwiedzka K."/>
            <person name="Martijn J."/>
            <person name="Lind A.E."/>
            <person name="van Eijk R."/>
            <person name="Schleper C."/>
            <person name="Guy L."/>
            <person name="Ettema T.J."/>
        </authorList>
    </citation>
    <scope>NUCLEOTIDE SEQUENCE</scope>
</reference>